<evidence type="ECO:0000256" key="6">
    <source>
        <dbReference type="ARBA" id="ARBA00023316"/>
    </source>
</evidence>
<gene>
    <name evidence="7" type="primary">mltG</name>
    <name evidence="8" type="ORF">Ga0123461_1098</name>
</gene>
<comment type="similarity">
    <text evidence="7">Belongs to the transglycosylase MltG family.</text>
</comment>
<feature type="site" description="Important for catalytic activity" evidence="7">
    <location>
        <position position="201"/>
    </location>
</feature>
<dbReference type="RefSeq" id="WP_100277400.1">
    <property type="nucleotide sequence ID" value="NZ_CP018799.1"/>
</dbReference>
<keyword evidence="1 7" id="KW-1003">Cell membrane</keyword>
<dbReference type="EC" id="4.2.2.29" evidence="7"/>
<dbReference type="Proteomes" id="UP000231701">
    <property type="component" value="Chromosome"/>
</dbReference>
<evidence type="ECO:0000313" key="8">
    <source>
        <dbReference type="EMBL" id="ATX79517.1"/>
    </source>
</evidence>
<dbReference type="EMBL" id="CP018799">
    <property type="protein sequence ID" value="ATX79517.1"/>
    <property type="molecule type" value="Genomic_DNA"/>
</dbReference>
<dbReference type="GO" id="GO:0009252">
    <property type="term" value="P:peptidoglycan biosynthetic process"/>
    <property type="evidence" value="ECO:0007669"/>
    <property type="project" value="UniProtKB-UniRule"/>
</dbReference>
<dbReference type="Pfam" id="PF02618">
    <property type="entry name" value="YceG"/>
    <property type="match status" value="1"/>
</dbReference>
<evidence type="ECO:0000256" key="5">
    <source>
        <dbReference type="ARBA" id="ARBA00023239"/>
    </source>
</evidence>
<keyword evidence="6 7" id="KW-0961">Cell wall biogenesis/degradation</keyword>
<keyword evidence="4 7" id="KW-0472">Membrane</keyword>
<dbReference type="OrthoDB" id="5288753at2"/>
<name>A0A2K8KX79_MARES</name>
<evidence type="ECO:0000256" key="2">
    <source>
        <dbReference type="ARBA" id="ARBA00022692"/>
    </source>
</evidence>
<evidence type="ECO:0000256" key="1">
    <source>
        <dbReference type="ARBA" id="ARBA00022475"/>
    </source>
</evidence>
<dbReference type="Gene3D" id="3.30.1490.480">
    <property type="entry name" value="Endolytic murein transglycosylase"/>
    <property type="match status" value="1"/>
</dbReference>
<keyword evidence="5 7" id="KW-0456">Lyase</keyword>
<dbReference type="GO" id="GO:0008932">
    <property type="term" value="F:lytic endotransglycosylase activity"/>
    <property type="evidence" value="ECO:0007669"/>
    <property type="project" value="UniProtKB-UniRule"/>
</dbReference>
<dbReference type="CDD" id="cd08010">
    <property type="entry name" value="MltG_like"/>
    <property type="match status" value="1"/>
</dbReference>
<dbReference type="GO" id="GO:0071555">
    <property type="term" value="P:cell wall organization"/>
    <property type="evidence" value="ECO:0007669"/>
    <property type="project" value="UniProtKB-KW"/>
</dbReference>
<evidence type="ECO:0000256" key="4">
    <source>
        <dbReference type="ARBA" id="ARBA00023136"/>
    </source>
</evidence>
<proteinExistence type="inferred from homology"/>
<dbReference type="HAMAP" id="MF_02065">
    <property type="entry name" value="MltG"/>
    <property type="match status" value="1"/>
</dbReference>
<dbReference type="KEGG" id="maes:Ga0123461_1098"/>
<dbReference type="PANTHER" id="PTHR30518:SF2">
    <property type="entry name" value="ENDOLYTIC MUREIN TRANSGLYCOSYLASE"/>
    <property type="match status" value="1"/>
</dbReference>
<dbReference type="NCBIfam" id="TIGR00247">
    <property type="entry name" value="endolytic transglycosylase MltG"/>
    <property type="match status" value="1"/>
</dbReference>
<reference evidence="8 9" key="1">
    <citation type="submission" date="2016-12" db="EMBL/GenBank/DDBJ databases">
        <title>Isolation and genomic insights into novel planktonic Zetaproteobacteria from stratified waters of the Chesapeake Bay.</title>
        <authorList>
            <person name="McAllister S.M."/>
            <person name="Kato S."/>
            <person name="Chan C.S."/>
            <person name="Chiu B.K."/>
            <person name="Field E.K."/>
        </authorList>
    </citation>
    <scope>NUCLEOTIDE SEQUENCE [LARGE SCALE GENOMIC DNA]</scope>
    <source>
        <strain evidence="8 9">CP-5</strain>
    </source>
</reference>
<dbReference type="PANTHER" id="PTHR30518">
    <property type="entry name" value="ENDOLYTIC MUREIN TRANSGLYCOSYLASE"/>
    <property type="match status" value="1"/>
</dbReference>
<comment type="catalytic activity">
    <reaction evidence="7">
        <text>a peptidoglycan chain = a peptidoglycan chain with N-acetyl-1,6-anhydromuramyl-[peptide] at the reducing end + a peptidoglycan chain with N-acetylglucosamine at the non-reducing end.</text>
        <dbReference type="EC" id="4.2.2.29"/>
    </reaction>
</comment>
<dbReference type="Gene3D" id="3.30.160.60">
    <property type="entry name" value="Classic Zinc Finger"/>
    <property type="match status" value="1"/>
</dbReference>
<evidence type="ECO:0000256" key="7">
    <source>
        <dbReference type="HAMAP-Rule" id="MF_02065"/>
    </source>
</evidence>
<sequence>MKKLMMFSIAGALLLLAPLLWLLWQASALHQPNSPVEVMIPKGASTIKIGQLLEAKDVIPSKIAFRFATRLKGVSAGLKSGFYRFEEAASINAIIERVERGDVMQFQVTVPEGLRNDEIIALLAAKTGVEIAAWQTELNKLVPDGAEGRLLPETYQYTKPLNPAELLGSMIKAQQKVLAALSPDPVVQQHIRIAASIIEKETMLDRERLLVSAVIRNRLKKGMPLQMDPTVIYGIWKTTGSFSGNIHRKDLSTDTPWNSYTRRGLPPTPIGNPGIASLKAAAAPADVDYLYFVADGTGGHKFATTHEGHLANVERWIKIEREKNGK</sequence>
<evidence type="ECO:0000256" key="3">
    <source>
        <dbReference type="ARBA" id="ARBA00022989"/>
    </source>
</evidence>
<dbReference type="InterPro" id="IPR003770">
    <property type="entry name" value="MLTG-like"/>
</dbReference>
<dbReference type="AlphaFoldDB" id="A0A2K8KX79"/>
<keyword evidence="2 7" id="KW-0812">Transmembrane</keyword>
<organism evidence="8 9">
    <name type="scientific">Mariprofundus aestuarium</name>
    <dbReference type="NCBI Taxonomy" id="1921086"/>
    <lineage>
        <taxon>Bacteria</taxon>
        <taxon>Pseudomonadati</taxon>
        <taxon>Pseudomonadota</taxon>
        <taxon>Candidatius Mariprofundia</taxon>
        <taxon>Mariprofundales</taxon>
        <taxon>Mariprofundaceae</taxon>
        <taxon>Mariprofundus</taxon>
    </lineage>
</organism>
<protein>
    <recommendedName>
        <fullName evidence="7">Endolytic murein transglycosylase</fullName>
        <ecNumber evidence="7">4.2.2.29</ecNumber>
    </recommendedName>
    <alternativeName>
        <fullName evidence="7">Peptidoglycan lytic transglycosylase</fullName>
    </alternativeName>
    <alternativeName>
        <fullName evidence="7">Peptidoglycan polymerization terminase</fullName>
    </alternativeName>
</protein>
<accession>A0A2K8KX79</accession>
<keyword evidence="9" id="KW-1185">Reference proteome</keyword>
<comment type="function">
    <text evidence="7">Functions as a peptidoglycan terminase that cleaves nascent peptidoglycan strands endolytically to terminate their elongation.</text>
</comment>
<dbReference type="GO" id="GO:0005886">
    <property type="term" value="C:plasma membrane"/>
    <property type="evidence" value="ECO:0007669"/>
    <property type="project" value="UniProtKB-UniRule"/>
</dbReference>
<keyword evidence="3 7" id="KW-1133">Transmembrane helix</keyword>
<keyword evidence="7" id="KW-0997">Cell inner membrane</keyword>
<evidence type="ECO:0000313" key="9">
    <source>
        <dbReference type="Proteomes" id="UP000231701"/>
    </source>
</evidence>